<dbReference type="OrthoDB" id="2013972at2759"/>
<dbReference type="PANTHER" id="PTHR43591">
    <property type="entry name" value="METHYLTRANSFERASE"/>
    <property type="match status" value="1"/>
</dbReference>
<dbReference type="GO" id="GO:0008168">
    <property type="term" value="F:methyltransferase activity"/>
    <property type="evidence" value="ECO:0007669"/>
    <property type="project" value="TreeGrafter"/>
</dbReference>
<dbReference type="VEuPathDB" id="FungiDB:ASPGLDRAFT_167099"/>
<reference evidence="3" key="1">
    <citation type="journal article" date="2017" name="Genome Biol.">
        <title>Comparative genomics reveals high biological diversity and specific adaptations in the industrially and medically important fungal genus Aspergillus.</title>
        <authorList>
            <person name="de Vries R.P."/>
            <person name="Riley R."/>
            <person name="Wiebenga A."/>
            <person name="Aguilar-Osorio G."/>
            <person name="Amillis S."/>
            <person name="Uchima C.A."/>
            <person name="Anderluh G."/>
            <person name="Asadollahi M."/>
            <person name="Askin M."/>
            <person name="Barry K."/>
            <person name="Battaglia E."/>
            <person name="Bayram O."/>
            <person name="Benocci T."/>
            <person name="Braus-Stromeyer S.A."/>
            <person name="Caldana C."/>
            <person name="Canovas D."/>
            <person name="Cerqueira G.C."/>
            <person name="Chen F."/>
            <person name="Chen W."/>
            <person name="Choi C."/>
            <person name="Clum A."/>
            <person name="Dos Santos R.A."/>
            <person name="Damasio A.R."/>
            <person name="Diallinas G."/>
            <person name="Emri T."/>
            <person name="Fekete E."/>
            <person name="Flipphi M."/>
            <person name="Freyberg S."/>
            <person name="Gallo A."/>
            <person name="Gournas C."/>
            <person name="Habgood R."/>
            <person name="Hainaut M."/>
            <person name="Harispe M.L."/>
            <person name="Henrissat B."/>
            <person name="Hilden K.S."/>
            <person name="Hope R."/>
            <person name="Hossain A."/>
            <person name="Karabika E."/>
            <person name="Karaffa L."/>
            <person name="Karanyi Z."/>
            <person name="Krasevec N."/>
            <person name="Kuo A."/>
            <person name="Kusch H."/>
            <person name="LaButti K."/>
            <person name="Lagendijk E.L."/>
            <person name="Lapidus A."/>
            <person name="Levasseur A."/>
            <person name="Lindquist E."/>
            <person name="Lipzen A."/>
            <person name="Logrieco A.F."/>
            <person name="MacCabe A."/>
            <person name="Maekelae M.R."/>
            <person name="Malavazi I."/>
            <person name="Melin P."/>
            <person name="Meyer V."/>
            <person name="Mielnichuk N."/>
            <person name="Miskei M."/>
            <person name="Molnar A.P."/>
            <person name="Mule G."/>
            <person name="Ngan C.Y."/>
            <person name="Orejas M."/>
            <person name="Orosz E."/>
            <person name="Ouedraogo J.P."/>
            <person name="Overkamp K.M."/>
            <person name="Park H.-S."/>
            <person name="Perrone G."/>
            <person name="Piumi F."/>
            <person name="Punt P.J."/>
            <person name="Ram A.F."/>
            <person name="Ramon A."/>
            <person name="Rauscher S."/>
            <person name="Record E."/>
            <person name="Riano-Pachon D.M."/>
            <person name="Robert V."/>
            <person name="Roehrig J."/>
            <person name="Ruller R."/>
            <person name="Salamov A."/>
            <person name="Salih N.S."/>
            <person name="Samson R.A."/>
            <person name="Sandor E."/>
            <person name="Sanguinetti M."/>
            <person name="Schuetze T."/>
            <person name="Sepcic K."/>
            <person name="Shelest E."/>
            <person name="Sherlock G."/>
            <person name="Sophianopoulou V."/>
            <person name="Squina F.M."/>
            <person name="Sun H."/>
            <person name="Susca A."/>
            <person name="Todd R.B."/>
            <person name="Tsang A."/>
            <person name="Unkles S.E."/>
            <person name="van de Wiele N."/>
            <person name="van Rossen-Uffink D."/>
            <person name="Oliveira J.V."/>
            <person name="Vesth T.C."/>
            <person name="Visser J."/>
            <person name="Yu J.-H."/>
            <person name="Zhou M."/>
            <person name="Andersen M.R."/>
            <person name="Archer D.B."/>
            <person name="Baker S.E."/>
            <person name="Benoit I."/>
            <person name="Brakhage A.A."/>
            <person name="Braus G.H."/>
            <person name="Fischer R."/>
            <person name="Frisvad J.C."/>
            <person name="Goldman G.H."/>
            <person name="Houbraken J."/>
            <person name="Oakley B."/>
            <person name="Pocsi I."/>
            <person name="Scazzocchio C."/>
            <person name="Seiboth B."/>
            <person name="vanKuyk P.A."/>
            <person name="Wortman J."/>
            <person name="Dyer P.S."/>
            <person name="Grigoriev I.V."/>
        </authorList>
    </citation>
    <scope>NUCLEOTIDE SEQUENCE [LARGE SCALE GENOMIC DNA]</scope>
    <source>
        <strain evidence="3">CBS 516.65</strain>
    </source>
</reference>
<dbReference type="STRING" id="1160497.A0A1L9VRZ2"/>
<sequence length="364" mass="41184">MAERAVRKSTSPGEGSSKLPRSPGSSPRSVPRSATKSPKEQEQGEYVDYGGEPEDDATSDYAEDFLSDTTSINSEITAYRFENGRRYHAYKDGAYWGPNDEKQNEQLDLAHHMFVILLENRLVLAPIREDIQNVLDVGTGTGIWAIDFADEYPSAEVIGSDLSPIQPSFVPPNLKFEVDDVEEPWIHPTNHYDLVHVRALYGAIADWPGFYRNALRHIRPGGWIDQLEMSIEFRSDDGTVMDDHVLAVWSKTFIEAGERLGKTFRIADLAKGYMQEAGFQNVTEERFKLPVGPWSKDERLKKLGMWNLAHCEGGIEGWAMALLTRLMGWSYSEVQVFLAQMRKGLRDPNIHAYFYVVGVYGQKL</sequence>
<dbReference type="Proteomes" id="UP000184300">
    <property type="component" value="Unassembled WGS sequence"/>
</dbReference>
<gene>
    <name evidence="2" type="ORF">ASPGLDRAFT_167099</name>
</gene>
<accession>A0A1L9VRZ2</accession>
<feature type="region of interest" description="Disordered" evidence="1">
    <location>
        <begin position="1"/>
        <end position="59"/>
    </location>
</feature>
<evidence type="ECO:0000256" key="1">
    <source>
        <dbReference type="SAM" id="MobiDB-lite"/>
    </source>
</evidence>
<dbReference type="RefSeq" id="XP_022403353.1">
    <property type="nucleotide sequence ID" value="XM_022542638.1"/>
</dbReference>
<feature type="compositionally biased region" description="Low complexity" evidence="1">
    <location>
        <begin position="16"/>
        <end position="33"/>
    </location>
</feature>
<dbReference type="Gene3D" id="3.40.50.150">
    <property type="entry name" value="Vaccinia Virus protein VP39"/>
    <property type="match status" value="1"/>
</dbReference>
<evidence type="ECO:0000313" key="2">
    <source>
        <dbReference type="EMBL" id="OJJ86664.1"/>
    </source>
</evidence>
<protein>
    <recommendedName>
        <fullName evidence="4">Methyltransferase domain-containing protein</fullName>
    </recommendedName>
</protein>
<organism evidence="2 3">
    <name type="scientific">Aspergillus glaucus CBS 516.65</name>
    <dbReference type="NCBI Taxonomy" id="1160497"/>
    <lineage>
        <taxon>Eukaryota</taxon>
        <taxon>Fungi</taxon>
        <taxon>Dikarya</taxon>
        <taxon>Ascomycota</taxon>
        <taxon>Pezizomycotina</taxon>
        <taxon>Eurotiomycetes</taxon>
        <taxon>Eurotiomycetidae</taxon>
        <taxon>Eurotiales</taxon>
        <taxon>Aspergillaceae</taxon>
        <taxon>Aspergillus</taxon>
        <taxon>Aspergillus subgen. Aspergillus</taxon>
    </lineage>
</organism>
<dbReference type="CDD" id="cd02440">
    <property type="entry name" value="AdoMet_MTases"/>
    <property type="match status" value="1"/>
</dbReference>
<dbReference type="AlphaFoldDB" id="A0A1L9VRZ2"/>
<proteinExistence type="predicted"/>
<dbReference type="PANTHER" id="PTHR43591:SF10">
    <property type="entry name" value="ABC TRANSMEMBRANE TYPE-1 DOMAIN-CONTAINING PROTEIN-RELATED"/>
    <property type="match status" value="1"/>
</dbReference>
<name>A0A1L9VRZ2_ASPGL</name>
<keyword evidence="3" id="KW-1185">Reference proteome</keyword>
<dbReference type="InterPro" id="IPR029063">
    <property type="entry name" value="SAM-dependent_MTases_sf"/>
</dbReference>
<evidence type="ECO:0008006" key="4">
    <source>
        <dbReference type="Google" id="ProtNLM"/>
    </source>
</evidence>
<dbReference type="SUPFAM" id="SSF53335">
    <property type="entry name" value="S-adenosyl-L-methionine-dependent methyltransferases"/>
    <property type="match status" value="1"/>
</dbReference>
<evidence type="ECO:0000313" key="3">
    <source>
        <dbReference type="Proteomes" id="UP000184300"/>
    </source>
</evidence>
<dbReference type="Pfam" id="PF13489">
    <property type="entry name" value="Methyltransf_23"/>
    <property type="match status" value="1"/>
</dbReference>
<dbReference type="EMBL" id="KV878892">
    <property type="protein sequence ID" value="OJJ86664.1"/>
    <property type="molecule type" value="Genomic_DNA"/>
</dbReference>
<dbReference type="GeneID" id="34458899"/>